<dbReference type="WBParaSite" id="RSKR_0000365200.1">
    <property type="protein sequence ID" value="RSKR_0000365200.1"/>
    <property type="gene ID" value="RSKR_0000365200"/>
</dbReference>
<proteinExistence type="predicted"/>
<sequence length="362" mass="39898">MGNCAGGFLKKSNAVAPFKGDKVLTLCMVGPKASGKTSLVSVLKNGPADDVLTTNGFNQDEFKFNGAHIKLYDLGGALEINEIWPNYYGESHGGIFVLDCSNSGELELAKELITKFAQHIEMVEKPILVFLNKQETEEHFDEHRFNDFAGLEQLAMATKCTFKVTRCSVKRGFGKTLDPAITAGMNWLIGEVVKNYDKLNVGVAAHLEMLKKKQQEDKIVREHRLALLEAEREEEAKKAQAEILPINLYDGEEPYTATHILSNLQLPEDERLAKANSLPPLNTGAAGPPTSNVDLFVVPQNESRHSNRSTEMGQSIEMTEFKPSSRGKVHSEAQTELSLPVQNLSSVVLTTAISDFYAFNAL</sequence>
<evidence type="ECO:0000313" key="2">
    <source>
        <dbReference type="WBParaSite" id="RSKR_0000365200.1"/>
    </source>
</evidence>
<name>A0AC35TRQ9_9BILA</name>
<evidence type="ECO:0000313" key="1">
    <source>
        <dbReference type="Proteomes" id="UP000095286"/>
    </source>
</evidence>
<protein>
    <submittedName>
        <fullName evidence="2">ADP-ribosylation factor-like protein 13B</fullName>
    </submittedName>
</protein>
<dbReference type="Proteomes" id="UP000095286">
    <property type="component" value="Unplaced"/>
</dbReference>
<organism evidence="1 2">
    <name type="scientific">Rhabditophanes sp. KR3021</name>
    <dbReference type="NCBI Taxonomy" id="114890"/>
    <lineage>
        <taxon>Eukaryota</taxon>
        <taxon>Metazoa</taxon>
        <taxon>Ecdysozoa</taxon>
        <taxon>Nematoda</taxon>
        <taxon>Chromadorea</taxon>
        <taxon>Rhabditida</taxon>
        <taxon>Tylenchina</taxon>
        <taxon>Panagrolaimomorpha</taxon>
        <taxon>Strongyloidoidea</taxon>
        <taxon>Alloionematidae</taxon>
        <taxon>Rhabditophanes</taxon>
    </lineage>
</organism>
<accession>A0AC35TRQ9</accession>
<reference evidence="2" key="1">
    <citation type="submission" date="2016-11" db="UniProtKB">
        <authorList>
            <consortium name="WormBaseParasite"/>
        </authorList>
    </citation>
    <scope>IDENTIFICATION</scope>
    <source>
        <strain evidence="2">KR3021</strain>
    </source>
</reference>